<feature type="compositionally biased region" description="Acidic residues" evidence="3">
    <location>
        <begin position="617"/>
        <end position="631"/>
    </location>
</feature>
<comment type="subcellular location">
    <subcellularLocation>
        <location evidence="1">Nucleus</location>
    </subcellularLocation>
</comment>
<organism evidence="4 5">
    <name type="scientific">Lentinula detonsa</name>
    <dbReference type="NCBI Taxonomy" id="2804962"/>
    <lineage>
        <taxon>Eukaryota</taxon>
        <taxon>Fungi</taxon>
        <taxon>Dikarya</taxon>
        <taxon>Basidiomycota</taxon>
        <taxon>Agaricomycotina</taxon>
        <taxon>Agaricomycetes</taxon>
        <taxon>Agaricomycetidae</taxon>
        <taxon>Agaricales</taxon>
        <taxon>Marasmiineae</taxon>
        <taxon>Omphalotaceae</taxon>
        <taxon>Lentinula</taxon>
    </lineage>
</organism>
<dbReference type="AlphaFoldDB" id="A0AA38UMB7"/>
<reference evidence="4" key="1">
    <citation type="submission" date="2022-08" db="EMBL/GenBank/DDBJ databases">
        <authorList>
            <consortium name="DOE Joint Genome Institute"/>
            <person name="Min B."/>
            <person name="Riley R."/>
            <person name="Sierra-Patev S."/>
            <person name="Naranjo-Ortiz M."/>
            <person name="Looney B."/>
            <person name="Konkel Z."/>
            <person name="Slot J.C."/>
            <person name="Sakamoto Y."/>
            <person name="Steenwyk J.L."/>
            <person name="Rokas A."/>
            <person name="Carro J."/>
            <person name="Camarero S."/>
            <person name="Ferreira P."/>
            <person name="Molpeceres G."/>
            <person name="Ruiz-Duenas F.J."/>
            <person name="Serrano A."/>
            <person name="Henrissat B."/>
            <person name="Drula E."/>
            <person name="Hughes K.W."/>
            <person name="Mata J.L."/>
            <person name="Ishikawa N.K."/>
            <person name="Vargas-Isla R."/>
            <person name="Ushijima S."/>
            <person name="Smith C.A."/>
            <person name="Ahrendt S."/>
            <person name="Andreopoulos W."/>
            <person name="He G."/>
            <person name="Labutti K."/>
            <person name="Lipzen A."/>
            <person name="Ng V."/>
            <person name="Sandor L."/>
            <person name="Barry K."/>
            <person name="Martinez A.T."/>
            <person name="Xiao Y."/>
            <person name="Gibbons J.G."/>
            <person name="Terashima K."/>
            <person name="Hibbett D.S."/>
            <person name="Grigoriev I.V."/>
        </authorList>
    </citation>
    <scope>NUCLEOTIDE SEQUENCE</scope>
    <source>
        <strain evidence="4">TFB7829</strain>
    </source>
</reference>
<dbReference type="GO" id="GO:0006355">
    <property type="term" value="P:regulation of DNA-templated transcription"/>
    <property type="evidence" value="ECO:0007669"/>
    <property type="project" value="InterPro"/>
</dbReference>
<comment type="caution">
    <text evidence="4">The sequence shown here is derived from an EMBL/GenBank/DDBJ whole genome shotgun (WGS) entry which is preliminary data.</text>
</comment>
<sequence length="850" mass="95161">MNGHDEKEGKGTRRTKISRMIMKKLKLALPTIRLASQTRLRPPGFHLQAYWRKFVVQDTSETSKPWISKRRILPDKYRQLFSNKRVRYLGGRRDVLGGKCRAEVVGDLAEHGVFSIDGQRELFVIRYFQDSRPPLALVRPTWASHPRSREGAGDDGVGTSRTIVRFILGQPRKDWERRTQLGMEDFPGKTRRAIQETPVIVEPVPVPSPRQLNRPPSSETSHSTSPSSRMGDFSTRLSGWFSHTFSTSSTDLSLPALIAQSNSVSTGSTSSPRPELLPCFYRTNAQLLLLLPLGFVFLRLASDTYYSSWMLKVLDAMVIGRVIVDVGLGHDEGEKTKTGEWVESVLNWFVVNGLFVVKKKSERSRFIGLRQVPKPQLSDELRQACRDKLLSCLADLTSHVTTIEHEDNSEVKVAGAAADGELWVDKVLSSIEELKQDTKHLTSVMEVDEEEEALRLKVREVVAQLKKVSGEKQEAASGTQLLLLASLVQQSCSDEVVSLETIESCVEAAMREFSLEKSKKKRGRPSIPAEDDDGLEPIDVIVDTIIGFMEKSTAYMRIVGNQVFSLISDQVKSSTIDLILTQLETRDPTTEESSNEEMDEDEEDEGEDNDNVVSDSSSDDSDEEEDNDDVEVDEELRQKILEALSVNGIDAANEDDGESDEEYMDDDQMMAIDEHLAEIFRSRVNEKKASKDVDAQREATHFKNRVLDLVDIFIKKQPSSSSIFRLIIPLMDLITRTTSDERQLSDKAQGIVRSRIGKLKEFPSSISIEDCLLKHSGTTSVHARIGGGCPRYGLREDEELVTSYWKSNLSIGPNDIALIVGELTSKSSYFAVNGTGRGESSFDHCFCGLQ</sequence>
<evidence type="ECO:0000256" key="3">
    <source>
        <dbReference type="SAM" id="MobiDB-lite"/>
    </source>
</evidence>
<evidence type="ECO:0000313" key="5">
    <source>
        <dbReference type="Proteomes" id="UP001163850"/>
    </source>
</evidence>
<keyword evidence="2" id="KW-0539">Nucleus</keyword>
<gene>
    <name evidence="4" type="ORF">F5890DRAFT_1644969</name>
</gene>
<dbReference type="GO" id="GO:0005730">
    <property type="term" value="C:nucleolus"/>
    <property type="evidence" value="ECO:0007669"/>
    <property type="project" value="InterPro"/>
</dbReference>
<dbReference type="PANTHER" id="PTHR13213:SF2">
    <property type="entry name" value="MYB-BINDING PROTEIN 1A"/>
    <property type="match status" value="1"/>
</dbReference>
<protein>
    <submittedName>
        <fullName evidence="4">DNA polymerase phi-domain-containing protein</fullName>
    </submittedName>
</protein>
<accession>A0AA38UMB7</accession>
<proteinExistence type="predicted"/>
<evidence type="ECO:0000313" key="4">
    <source>
        <dbReference type="EMBL" id="KAJ3979044.1"/>
    </source>
</evidence>
<dbReference type="InterPro" id="IPR007015">
    <property type="entry name" value="DNA_pol_V/MYBBP1A"/>
</dbReference>
<dbReference type="PANTHER" id="PTHR13213">
    <property type="entry name" value="MYB-BINDING PROTEIN 1A FAMILY MEMBER"/>
    <property type="match status" value="1"/>
</dbReference>
<name>A0AA38UMB7_9AGAR</name>
<evidence type="ECO:0000256" key="1">
    <source>
        <dbReference type="ARBA" id="ARBA00004123"/>
    </source>
</evidence>
<feature type="region of interest" description="Disordered" evidence="3">
    <location>
        <begin position="582"/>
        <end position="631"/>
    </location>
</feature>
<evidence type="ECO:0000256" key="2">
    <source>
        <dbReference type="ARBA" id="ARBA00023242"/>
    </source>
</evidence>
<dbReference type="Pfam" id="PF04931">
    <property type="entry name" value="DNA_pol_phi"/>
    <property type="match status" value="1"/>
</dbReference>
<feature type="compositionally biased region" description="Low complexity" evidence="3">
    <location>
        <begin position="215"/>
        <end position="228"/>
    </location>
</feature>
<feature type="region of interest" description="Disordered" evidence="3">
    <location>
        <begin position="184"/>
        <end position="231"/>
    </location>
</feature>
<dbReference type="GO" id="GO:0000182">
    <property type="term" value="F:rDNA binding"/>
    <property type="evidence" value="ECO:0007669"/>
    <property type="project" value="TreeGrafter"/>
</dbReference>
<feature type="compositionally biased region" description="Acidic residues" evidence="3">
    <location>
        <begin position="593"/>
        <end position="610"/>
    </location>
</feature>
<dbReference type="EMBL" id="MU802524">
    <property type="protein sequence ID" value="KAJ3979044.1"/>
    <property type="molecule type" value="Genomic_DNA"/>
</dbReference>
<dbReference type="Proteomes" id="UP001163850">
    <property type="component" value="Unassembled WGS sequence"/>
</dbReference>